<accession>A0A9W3CSK1</accession>
<organism evidence="1 3">
    <name type="scientific">Raphanus sativus</name>
    <name type="common">Radish</name>
    <name type="synonym">Raphanus raphanistrum var. sativus</name>
    <dbReference type="NCBI Taxonomy" id="3726"/>
    <lineage>
        <taxon>Eukaryota</taxon>
        <taxon>Viridiplantae</taxon>
        <taxon>Streptophyta</taxon>
        <taxon>Embryophyta</taxon>
        <taxon>Tracheophyta</taxon>
        <taxon>Spermatophyta</taxon>
        <taxon>Magnoliopsida</taxon>
        <taxon>eudicotyledons</taxon>
        <taxon>Gunneridae</taxon>
        <taxon>Pentapetalae</taxon>
        <taxon>rosids</taxon>
        <taxon>malvids</taxon>
        <taxon>Brassicales</taxon>
        <taxon>Brassicaceae</taxon>
        <taxon>Brassiceae</taxon>
        <taxon>Raphanus</taxon>
    </lineage>
</organism>
<dbReference type="Gene3D" id="3.40.50.300">
    <property type="entry name" value="P-loop containing nucleotide triphosphate hydrolases"/>
    <property type="match status" value="1"/>
</dbReference>
<evidence type="ECO:0000313" key="2">
    <source>
        <dbReference type="RefSeq" id="XP_056853938.1"/>
    </source>
</evidence>
<dbReference type="RefSeq" id="XP_056854505.1">
    <property type="nucleotide sequence ID" value="XM_056998525.1"/>
</dbReference>
<dbReference type="GO" id="GO:0005525">
    <property type="term" value="F:GTP binding"/>
    <property type="evidence" value="ECO:0007669"/>
    <property type="project" value="InterPro"/>
</dbReference>
<dbReference type="SUPFAM" id="SSF52540">
    <property type="entry name" value="P-loop containing nucleoside triphosphate hydrolases"/>
    <property type="match status" value="1"/>
</dbReference>
<dbReference type="Pfam" id="PF00071">
    <property type="entry name" value="Ras"/>
    <property type="match status" value="1"/>
</dbReference>
<evidence type="ECO:0000313" key="1">
    <source>
        <dbReference type="Proteomes" id="UP000504610"/>
    </source>
</evidence>
<dbReference type="RefSeq" id="XP_056866710.1">
    <property type="nucleotide sequence ID" value="XM_057010730.1"/>
</dbReference>
<dbReference type="KEGG" id="rsz:130512587"/>
<protein>
    <submittedName>
        <fullName evidence="2 3">GTP-binding protein YPTC5-like</fullName>
    </submittedName>
</protein>
<evidence type="ECO:0000313" key="3">
    <source>
        <dbReference type="RefSeq" id="XP_056854505.1"/>
    </source>
</evidence>
<name>A0A9W3CSK1_RAPSA</name>
<reference evidence="2 3" key="2">
    <citation type="submission" date="2025-04" db="UniProtKB">
        <authorList>
            <consortium name="RefSeq"/>
        </authorList>
    </citation>
    <scope>IDENTIFICATION</scope>
    <source>
        <tissue evidence="2 3">Leaf</tissue>
    </source>
</reference>
<dbReference type="OrthoDB" id="10512495at2759"/>
<dbReference type="KEGG" id="rsz:108858895"/>
<keyword evidence="1" id="KW-1185">Reference proteome</keyword>
<dbReference type="KEGG" id="rsz:130503952"/>
<gene>
    <name evidence="3" type="primary">LOC130503952</name>
    <name evidence="2" type="synonym">LOC108858895</name>
    <name evidence="4" type="synonym">LOC130512587</name>
</gene>
<sequence>MVLPILVVGDRGVGKSSLINRFVNRELTAEIDGALVRWMEIDDKIWKSKICEDSVSLYRRDRICCCVLVFDVNDITSFDSLNKHIDQYVYQMLRVNPNSDHFPLNITNKKKHLLFFSFFEVAKNHNTHGNDLRQNLMIFLSEFANVVSIDPHNANW</sequence>
<dbReference type="Proteomes" id="UP000504610">
    <property type="component" value="Chromosome 5"/>
</dbReference>
<dbReference type="InterPro" id="IPR027417">
    <property type="entry name" value="P-loop_NTPase"/>
</dbReference>
<reference evidence="1" key="1">
    <citation type="journal article" date="2019" name="Database">
        <title>The radish genome database (RadishGD): an integrated information resource for radish genomics.</title>
        <authorList>
            <person name="Yu H.J."/>
            <person name="Baek S."/>
            <person name="Lee Y.J."/>
            <person name="Cho A."/>
            <person name="Mun J.H."/>
        </authorList>
    </citation>
    <scope>NUCLEOTIDE SEQUENCE [LARGE SCALE GENOMIC DNA]</scope>
    <source>
        <strain evidence="1">cv. WK10039</strain>
    </source>
</reference>
<dbReference type="InterPro" id="IPR001806">
    <property type="entry name" value="Small_GTPase"/>
</dbReference>
<dbReference type="GO" id="GO:0003924">
    <property type="term" value="F:GTPase activity"/>
    <property type="evidence" value="ECO:0007669"/>
    <property type="project" value="InterPro"/>
</dbReference>
<dbReference type="SMART" id="SM00175">
    <property type="entry name" value="RAB"/>
    <property type="match status" value="1"/>
</dbReference>
<proteinExistence type="predicted"/>
<dbReference type="GeneID" id="130503952"/>
<dbReference type="RefSeq" id="XP_056853938.1">
    <property type="nucleotide sequence ID" value="XM_056997958.1"/>
</dbReference>
<evidence type="ECO:0000313" key="4">
    <source>
        <dbReference type="RefSeq" id="XP_056866710.1"/>
    </source>
</evidence>
<dbReference type="AlphaFoldDB" id="A0A9W3CSK1"/>